<reference evidence="2 3" key="2">
    <citation type="journal article" date="2022" name="Mar. Drugs">
        <title>Bioassay-Guided Fractionation Leads to the Detection of Cholic Acid Generated by the Rare Thalassomonas sp.</title>
        <authorList>
            <person name="Pheiffer F."/>
            <person name="Schneider Y.K."/>
            <person name="Hansen E.H."/>
            <person name="Andersen J.H."/>
            <person name="Isaksson J."/>
            <person name="Busche T."/>
            <person name="R C."/>
            <person name="Kalinowski J."/>
            <person name="Zyl L.V."/>
            <person name="Trindade M."/>
        </authorList>
    </citation>
    <scope>NUCLEOTIDE SEQUENCE [LARGE SCALE GENOMIC DNA]</scope>
    <source>
        <strain evidence="2 3">XOM25</strain>
    </source>
</reference>
<dbReference type="KEGG" id="tvd:SG34_007560"/>
<proteinExistence type="predicted"/>
<evidence type="ECO:0000259" key="1">
    <source>
        <dbReference type="Pfam" id="PF09414"/>
    </source>
</evidence>
<dbReference type="Pfam" id="PF09414">
    <property type="entry name" value="RNA_ligase"/>
    <property type="match status" value="1"/>
</dbReference>
<dbReference type="GO" id="GO:0016874">
    <property type="term" value="F:ligase activity"/>
    <property type="evidence" value="ECO:0007669"/>
    <property type="project" value="UniProtKB-KW"/>
</dbReference>
<sequence length="212" mass="24853">MKHKYPRTPHLPWSPGATSDDIRHADLSFFRHKQVIVTEKMDGENTSLYTDFSHARSVDSRFHPSRTWVKALQAQIGYLIPQGWRICGENLYARHAIAYQELPSYFMAFSVWNDNNLCLSWQDTKAWFKCLKLDMPKELYAGPWCEKTIREISLDTRNQEGYVVRNSGSFHYREFAENVAKWVRTNHVTTDKHWMHSALVANKLKEVADEDT</sequence>
<dbReference type="EMBL" id="CP059733">
    <property type="protein sequence ID" value="WDE06750.1"/>
    <property type="molecule type" value="Genomic_DNA"/>
</dbReference>
<dbReference type="RefSeq" id="WP_044839942.1">
    <property type="nucleotide sequence ID" value="NZ_CP059733.1"/>
</dbReference>
<protein>
    <submittedName>
        <fullName evidence="2">RNA ligase family protein</fullName>
    </submittedName>
</protein>
<dbReference type="Gene3D" id="3.30.470.30">
    <property type="entry name" value="DNA ligase/mRNA capping enzyme"/>
    <property type="match status" value="1"/>
</dbReference>
<dbReference type="AlphaFoldDB" id="A0AAF0CAW2"/>
<dbReference type="InterPro" id="IPR052732">
    <property type="entry name" value="Cell-binding_unc_protein"/>
</dbReference>
<accession>A0AAF0CAW2</accession>
<dbReference type="PANTHER" id="PTHR43883:SF1">
    <property type="entry name" value="GLUCONOKINASE"/>
    <property type="match status" value="1"/>
</dbReference>
<name>A0AAF0CAW2_9GAMM</name>
<evidence type="ECO:0000313" key="2">
    <source>
        <dbReference type="EMBL" id="WDE06750.1"/>
    </source>
</evidence>
<gene>
    <name evidence="2" type="ORF">SG34_007560</name>
</gene>
<keyword evidence="3" id="KW-1185">Reference proteome</keyword>
<reference evidence="2 3" key="1">
    <citation type="journal article" date="2015" name="Genome Announc.">
        <title>Draft Genome Sequences of Marine Isolates of Thalassomonas viridans and Thalassomonas actiniarum.</title>
        <authorList>
            <person name="Olonade I."/>
            <person name="van Zyl L.J."/>
            <person name="Trindade M."/>
        </authorList>
    </citation>
    <scope>NUCLEOTIDE SEQUENCE [LARGE SCALE GENOMIC DNA]</scope>
    <source>
        <strain evidence="2 3">XOM25</strain>
    </source>
</reference>
<feature type="domain" description="RNA ligase" evidence="1">
    <location>
        <begin position="34"/>
        <end position="183"/>
    </location>
</feature>
<dbReference type="SUPFAM" id="SSF56091">
    <property type="entry name" value="DNA ligase/mRNA capping enzyme, catalytic domain"/>
    <property type="match status" value="1"/>
</dbReference>
<evidence type="ECO:0000313" key="3">
    <source>
        <dbReference type="Proteomes" id="UP000032352"/>
    </source>
</evidence>
<dbReference type="InterPro" id="IPR021122">
    <property type="entry name" value="RNA_ligase_dom_REL/Rnl2"/>
</dbReference>
<keyword evidence="2" id="KW-0436">Ligase</keyword>
<organism evidence="2 3">
    <name type="scientific">Thalassomonas viridans</name>
    <dbReference type="NCBI Taxonomy" id="137584"/>
    <lineage>
        <taxon>Bacteria</taxon>
        <taxon>Pseudomonadati</taxon>
        <taxon>Pseudomonadota</taxon>
        <taxon>Gammaproteobacteria</taxon>
        <taxon>Alteromonadales</taxon>
        <taxon>Colwelliaceae</taxon>
        <taxon>Thalassomonas</taxon>
    </lineage>
</organism>
<dbReference type="Proteomes" id="UP000032352">
    <property type="component" value="Chromosome"/>
</dbReference>
<dbReference type="PANTHER" id="PTHR43883">
    <property type="entry name" value="SLR0207 PROTEIN"/>
    <property type="match status" value="1"/>
</dbReference>